<keyword evidence="3" id="KW-1185">Reference proteome</keyword>
<dbReference type="EMBL" id="KE525297">
    <property type="protein sequence ID" value="KFB45000.1"/>
    <property type="molecule type" value="Genomic_DNA"/>
</dbReference>
<protein>
    <submittedName>
        <fullName evidence="1 2">Uncharacterized protein</fullName>
    </submittedName>
</protein>
<evidence type="ECO:0000313" key="1">
    <source>
        <dbReference type="EMBL" id="KFB45000.1"/>
    </source>
</evidence>
<evidence type="ECO:0000313" key="2">
    <source>
        <dbReference type="EnsemblMetazoa" id="ASIC012937-PA"/>
    </source>
</evidence>
<accession>A0A084W456</accession>
<dbReference type="EnsemblMetazoa" id="ASIC012937-RA">
    <property type="protein sequence ID" value="ASIC012937-PA"/>
    <property type="gene ID" value="ASIC012937"/>
</dbReference>
<gene>
    <name evidence="1" type="ORF">ZHAS_00012937</name>
</gene>
<proteinExistence type="predicted"/>
<reference evidence="2" key="2">
    <citation type="submission" date="2020-05" db="UniProtKB">
        <authorList>
            <consortium name="EnsemblMetazoa"/>
        </authorList>
    </citation>
    <scope>IDENTIFICATION</scope>
</reference>
<dbReference type="EMBL" id="ATLV01020279">
    <property type="status" value="NOT_ANNOTATED_CDS"/>
    <property type="molecule type" value="Genomic_DNA"/>
</dbReference>
<dbReference type="AlphaFoldDB" id="A0A084W456"/>
<reference evidence="1 3" key="1">
    <citation type="journal article" date="2014" name="BMC Genomics">
        <title>Genome sequence of Anopheles sinensis provides insight into genetics basis of mosquito competence for malaria parasites.</title>
        <authorList>
            <person name="Zhou D."/>
            <person name="Zhang D."/>
            <person name="Ding G."/>
            <person name="Shi L."/>
            <person name="Hou Q."/>
            <person name="Ye Y."/>
            <person name="Xu Y."/>
            <person name="Zhou H."/>
            <person name="Xiong C."/>
            <person name="Li S."/>
            <person name="Yu J."/>
            <person name="Hong S."/>
            <person name="Yu X."/>
            <person name="Zou P."/>
            <person name="Chen C."/>
            <person name="Chang X."/>
            <person name="Wang W."/>
            <person name="Lv Y."/>
            <person name="Sun Y."/>
            <person name="Ma L."/>
            <person name="Shen B."/>
            <person name="Zhu C."/>
        </authorList>
    </citation>
    <scope>NUCLEOTIDE SEQUENCE [LARGE SCALE GENOMIC DNA]</scope>
</reference>
<dbReference type="Proteomes" id="UP000030765">
    <property type="component" value="Unassembled WGS sequence"/>
</dbReference>
<evidence type="ECO:0000313" key="3">
    <source>
        <dbReference type="Proteomes" id="UP000030765"/>
    </source>
</evidence>
<sequence length="83" mass="9221">MAFGTIGPSPRRARAPDCFSRVQHNNDIAGPNVNESEMHGRRKNVLLGEDVSKKNWLATFYRSKEVKEMEAMVPVACPGSFKG</sequence>
<organism evidence="1">
    <name type="scientific">Anopheles sinensis</name>
    <name type="common">Mosquito</name>
    <dbReference type="NCBI Taxonomy" id="74873"/>
    <lineage>
        <taxon>Eukaryota</taxon>
        <taxon>Metazoa</taxon>
        <taxon>Ecdysozoa</taxon>
        <taxon>Arthropoda</taxon>
        <taxon>Hexapoda</taxon>
        <taxon>Insecta</taxon>
        <taxon>Pterygota</taxon>
        <taxon>Neoptera</taxon>
        <taxon>Endopterygota</taxon>
        <taxon>Diptera</taxon>
        <taxon>Nematocera</taxon>
        <taxon>Culicoidea</taxon>
        <taxon>Culicidae</taxon>
        <taxon>Anophelinae</taxon>
        <taxon>Anopheles</taxon>
    </lineage>
</organism>
<name>A0A084W456_ANOSI</name>
<dbReference type="VEuPathDB" id="VectorBase:ASIC012937"/>